<dbReference type="CDD" id="cd22249">
    <property type="entry name" value="UDM1_RNF168_RNF169-like"/>
    <property type="match status" value="1"/>
</dbReference>
<dbReference type="GO" id="GO:0006325">
    <property type="term" value="P:chromatin organization"/>
    <property type="evidence" value="ECO:0007669"/>
    <property type="project" value="InterPro"/>
</dbReference>
<feature type="compositionally biased region" description="Basic and acidic residues" evidence="4">
    <location>
        <begin position="1"/>
        <end position="10"/>
    </location>
</feature>
<evidence type="ECO:0000313" key="5">
    <source>
        <dbReference type="EMBL" id="OBA21566.1"/>
    </source>
</evidence>
<comment type="caution">
    <text evidence="5">The sequence shown here is derived from an EMBL/GenBank/DDBJ whole genome shotgun (WGS) entry which is preliminary data.</text>
</comment>
<dbReference type="GO" id="GO:0005634">
    <property type="term" value="C:nucleus"/>
    <property type="evidence" value="ECO:0007669"/>
    <property type="project" value="UniProtKB-SubCell"/>
</dbReference>
<dbReference type="STRING" id="869754.A0A1A0HC29"/>
<dbReference type="EMBL" id="LXTC01000003">
    <property type="protein sequence ID" value="OBA21566.1"/>
    <property type="molecule type" value="Genomic_DNA"/>
</dbReference>
<evidence type="ECO:0008006" key="7">
    <source>
        <dbReference type="Google" id="ProtNLM"/>
    </source>
</evidence>
<evidence type="ECO:0000256" key="4">
    <source>
        <dbReference type="SAM" id="MobiDB-lite"/>
    </source>
</evidence>
<dbReference type="RefSeq" id="XP_018712076.1">
    <property type="nucleotide sequence ID" value="XM_018859227.1"/>
</dbReference>
<organism evidence="5 6">
    <name type="scientific">Metschnikowia bicuspidata var. bicuspidata NRRL YB-4993</name>
    <dbReference type="NCBI Taxonomy" id="869754"/>
    <lineage>
        <taxon>Eukaryota</taxon>
        <taxon>Fungi</taxon>
        <taxon>Dikarya</taxon>
        <taxon>Ascomycota</taxon>
        <taxon>Saccharomycotina</taxon>
        <taxon>Pichiomycetes</taxon>
        <taxon>Metschnikowiaceae</taxon>
        <taxon>Metschnikowia</taxon>
    </lineage>
</organism>
<feature type="region of interest" description="Disordered" evidence="4">
    <location>
        <begin position="1"/>
        <end position="23"/>
    </location>
</feature>
<dbReference type="GO" id="GO:0031491">
    <property type="term" value="F:nucleosome binding"/>
    <property type="evidence" value="ECO:0007669"/>
    <property type="project" value="TreeGrafter"/>
</dbReference>
<dbReference type="PANTHER" id="PTHR15502:SF7">
    <property type="entry name" value="CALCINEURIN-BINDING PROTEIN CABIN-1"/>
    <property type="match status" value="1"/>
</dbReference>
<dbReference type="GO" id="GO:0000417">
    <property type="term" value="C:HIR complex"/>
    <property type="evidence" value="ECO:0007669"/>
    <property type="project" value="TreeGrafter"/>
</dbReference>
<dbReference type="OrthoDB" id="77564at2759"/>
<comment type="subcellular location">
    <subcellularLocation>
        <location evidence="1">Nucleus</location>
    </subcellularLocation>
</comment>
<evidence type="ECO:0000256" key="1">
    <source>
        <dbReference type="ARBA" id="ARBA00004123"/>
    </source>
</evidence>
<dbReference type="GeneID" id="30032202"/>
<evidence type="ECO:0000256" key="3">
    <source>
        <dbReference type="ARBA" id="ARBA00023242"/>
    </source>
</evidence>
<accession>A0A1A0HC29</accession>
<name>A0A1A0HC29_9ASCO</name>
<proteinExistence type="inferred from homology"/>
<sequence>MSQPHARSDVPHTYPCPKKPHTNIQSAFSPLNLVEDVSASKKDLEEEHTRELEIENAYKLYQEAIALQSKKLWVDAYKKYKELASSAVVTNHFYEEVSFIKGLQNGSSNLQPEELSFIPQNVKKIRFLFFRNRGFLHFNILKAGSEILAGVLETERETEPALGLFELQKDLFYTMLDGFVNCLVYEEGDDSLLRILFEIYTYLGVRRLAKFALEYCISYSSERNECLSISCLNDWAEPMWRRFKKLGFTSTEASADLELKFVFLLPLKQDFLAQMAKKMQFHTLSVSLKPGASWFDVINSINGAMRENQDKERLQDFQKIACKHFDPYVTSDTTFDDISFEFSEEKTAAEITAESEALAMATDMHIENVLKDTPEEEPQITPINMEQQEAAVSSEKASMRLSKRLNPGDLAPVEMDDILLIRQYFVETELFFKHLNELFKTIYGVEQPVLDDMVGHIVNAEIDNSQTGYIDDFLKILNEWKSQKYDAILFPENNSDSKRKSHSDKKRLIDVLTSFGNQFSDSKQHFGNLYDSQDLAFVKEFISKYFCGHCHVNEAKIEILLHLLASITELTWDDQLYDAVTDWAMQLESSYFEMCEQSQRVSGKFQNIKLAMGIYEILVNCYIVTQEKLEQSLESGAHTSFVKSVKSNFNTTAIDLLRMKDRIDKWWKLFQNAFSSIDRLENTEIEFIIRFYWASNYYVAAKSFLWREKKFVVVHLHKLAELLTDMSSAKDVQISYPNYSKIGEFSIDGLHRRLSTTSILSVFSKILDQSDSETITTKETISLLESILFDEHDEDSEPLQTDTEGSLLVNSVIHGLAVLDKVSLSSVKDFFSECPVDLKLSLWNILLLYYQKESFQNFQKGLENYLQFVLDFLGNSSYKSIQNDKQVVLLSLISCYRSHLGTFLKYLSENKWQLPSRTGDIRQLSNVLRIYEICYIFSLHEEGALYTSRKVSLATKSEASFEYFKDFFIDCITILLTYCFNYITGNDVAEKNTLISNFLIFIHHQIGLRHLCDSSKGLFLKFAEDSLVSLSKIPETELTQIMSCRYHYKVKLYGQFPVDHYTVKSAELNKKSAQELAIFILPLCFKTNPLTQTPRNDLKQVVDDLFEIIGDPDVENDRSLCENMSSIEKFIDRSLIGARFIKESFYGLKSLEMLPPQHKNRVAEKGLYFMEAVLMFNSYKIRKKSAQSRTVELERIITVLTYDLIYGSDRVESWILLAQAYSFIVEDDLIWTSDKIGTIEKKVPTANLQRKALICYLMAISTITKQRHTDTESIKLVMSMLMNSFAKELYSASRSPMDMLAFQVHCNPKFVRQNEKALFLKVADRPSVTQKYCLVLMNRCLDLAVKNNCEDWNSLYYSAKVKAKLDLNPTNVLETLIQASDEAKKQSLSGDPVLEPAYKFLSLLYKFVKSQKLSLEEGMRLLNLNTTLTTTDEFKAETKSELFKGIISGLKILISLDKKAWYHKPAYRQAKILFTEFNDHLGAKELLSKYFTLRSSNKTFLVMWKPEFERPGKHFEYMNQYSRFYIMLLGHEQDLTSLVLMYPKLRRANSTMTLLVSIWGQLCTLICTIIRKVLDVDPGQEKYFLYATTYSTFIARAKKVVEMVRADQANGLLKKNLSLLHILTDIRKLNNGFGPTALIDNTFSGVFIEIYREICYEHKEIEEIMVPDSPNAKTKRLAKKDLFPFAIELATKCKRDTDLFLKLNPDILNFYVTEYEKKAEIMRQKKAEEEERQRLAAEKEHRKREEAEQERQRMAAEQERQRFSPQTRLLRLFAEQLLLRGQKKAMYKMLAATMPMSWHSRIVALDGIGVALPCRNSIELIGPEKLATNFFNEARRYVRVGESPGSARLPSSSDNANVAPVLLTVIGNGAKAPSISTLPATTKNTIEVVQRELRSTQSHQLRNHSADPNFWLQSSYASRPHINQRDLQLQQAAFQGTQLDPFEIDSQEGTTPGAEHKRQLETEGDIEALQAKRQNINK</sequence>
<gene>
    <name evidence="5" type="ORF">METBIDRAFT_83144</name>
</gene>
<protein>
    <recommendedName>
        <fullName evidence="7">Histone transcription regulator 3 homolog</fullName>
    </recommendedName>
</protein>
<evidence type="ECO:0000313" key="6">
    <source>
        <dbReference type="Proteomes" id="UP000092555"/>
    </source>
</evidence>
<dbReference type="InterPro" id="IPR033053">
    <property type="entry name" value="Hir3/CABIN1"/>
</dbReference>
<reference evidence="5 6" key="1">
    <citation type="submission" date="2016-05" db="EMBL/GenBank/DDBJ databases">
        <title>Comparative genomics of biotechnologically important yeasts.</title>
        <authorList>
            <consortium name="DOE Joint Genome Institute"/>
            <person name="Riley R."/>
            <person name="Haridas S."/>
            <person name="Wolfe K.H."/>
            <person name="Lopes M.R."/>
            <person name="Hittinger C.T."/>
            <person name="Goker M."/>
            <person name="Salamov A."/>
            <person name="Wisecaver J."/>
            <person name="Long T.M."/>
            <person name="Aerts A.L."/>
            <person name="Barry K."/>
            <person name="Choi C."/>
            <person name="Clum A."/>
            <person name="Coughlan A.Y."/>
            <person name="Deshpande S."/>
            <person name="Douglass A.P."/>
            <person name="Hanson S.J."/>
            <person name="Klenk H.-P."/>
            <person name="LaButti K."/>
            <person name="Lapidus A."/>
            <person name="Lindquist E."/>
            <person name="Lipzen A."/>
            <person name="Meier-kolthoff J.P."/>
            <person name="Ohm R.A."/>
            <person name="Otillar R.P."/>
            <person name="Pangilinan J."/>
            <person name="Peng Y."/>
            <person name="Rokas A."/>
            <person name="Rosa C.A."/>
            <person name="Scheuner C."/>
            <person name="Sibirny A.A."/>
            <person name="Slot J.C."/>
            <person name="Stielow J.B."/>
            <person name="Sun H."/>
            <person name="Kurtzman C.P."/>
            <person name="Blackwell M."/>
            <person name="Grigoriev I.V."/>
            <person name="Jeffries T.W."/>
        </authorList>
    </citation>
    <scope>NUCLEOTIDE SEQUENCE [LARGE SCALE GENOMIC DNA]</scope>
    <source>
        <strain evidence="5 6">NRRL YB-4993</strain>
    </source>
</reference>
<dbReference type="PANTHER" id="PTHR15502">
    <property type="entry name" value="CALCINEURIN-BINDING PROTEIN CABIN 1-RELATED"/>
    <property type="match status" value="1"/>
</dbReference>
<feature type="region of interest" description="Disordered" evidence="4">
    <location>
        <begin position="1732"/>
        <end position="1761"/>
    </location>
</feature>
<comment type="similarity">
    <text evidence="2">Belongs to the HIR3 family.</text>
</comment>
<keyword evidence="3" id="KW-0539">Nucleus</keyword>
<evidence type="ECO:0000256" key="2">
    <source>
        <dbReference type="ARBA" id="ARBA00007335"/>
    </source>
</evidence>
<dbReference type="Proteomes" id="UP000092555">
    <property type="component" value="Unassembled WGS sequence"/>
</dbReference>
<feature type="region of interest" description="Disordered" evidence="4">
    <location>
        <begin position="1943"/>
        <end position="1978"/>
    </location>
</feature>
<keyword evidence="6" id="KW-1185">Reference proteome</keyword>